<gene>
    <name evidence="1" type="ORF">MUCCIDRAFT_156025</name>
</gene>
<organism evidence="1 2">
    <name type="scientific">Mucor lusitanicus CBS 277.49</name>
    <dbReference type="NCBI Taxonomy" id="747725"/>
    <lineage>
        <taxon>Eukaryota</taxon>
        <taxon>Fungi</taxon>
        <taxon>Fungi incertae sedis</taxon>
        <taxon>Mucoromycota</taxon>
        <taxon>Mucoromycotina</taxon>
        <taxon>Mucoromycetes</taxon>
        <taxon>Mucorales</taxon>
        <taxon>Mucorineae</taxon>
        <taxon>Mucoraceae</taxon>
        <taxon>Mucor</taxon>
    </lineage>
</organism>
<dbReference type="Proteomes" id="UP000077051">
    <property type="component" value="Unassembled WGS sequence"/>
</dbReference>
<comment type="caution">
    <text evidence="1">The sequence shown here is derived from an EMBL/GenBank/DDBJ whole genome shotgun (WGS) entry which is preliminary data.</text>
</comment>
<accession>A0A168L0B9</accession>
<dbReference type="Gene3D" id="1.25.10.10">
    <property type="entry name" value="Leucine-rich Repeat Variant"/>
    <property type="match status" value="1"/>
</dbReference>
<sequence length="97" mass="10745">MNIANHGPEHLDKLSHKQLLPAFLDLVKSQDADMIRLGLGYIELLLTQSPRGKEIIDNVPDCMEALAAVAPAPDPELFAFANKLVDQYFGESPEMQE</sequence>
<dbReference type="VEuPathDB" id="FungiDB:MUCCIDRAFT_156025"/>
<evidence type="ECO:0000313" key="1">
    <source>
        <dbReference type="EMBL" id="OAD02984.1"/>
    </source>
</evidence>
<protein>
    <submittedName>
        <fullName evidence="1">Uncharacterized protein</fullName>
    </submittedName>
</protein>
<dbReference type="AlphaFoldDB" id="A0A168L0B9"/>
<dbReference type="OrthoDB" id="29145at2759"/>
<evidence type="ECO:0000313" key="2">
    <source>
        <dbReference type="Proteomes" id="UP000077051"/>
    </source>
</evidence>
<dbReference type="InterPro" id="IPR016024">
    <property type="entry name" value="ARM-type_fold"/>
</dbReference>
<reference evidence="1 2" key="1">
    <citation type="submission" date="2015-06" db="EMBL/GenBank/DDBJ databases">
        <title>Expansion of signal transduction pathways in fungi by whole-genome duplication.</title>
        <authorList>
            <consortium name="DOE Joint Genome Institute"/>
            <person name="Corrochano L.M."/>
            <person name="Kuo A."/>
            <person name="Marcet-Houben M."/>
            <person name="Polaino S."/>
            <person name="Salamov A."/>
            <person name="Villalobos J.M."/>
            <person name="Alvarez M.I."/>
            <person name="Avalos J."/>
            <person name="Benito E.P."/>
            <person name="Benoit I."/>
            <person name="Burger G."/>
            <person name="Camino L.P."/>
            <person name="Canovas D."/>
            <person name="Cerda-Olmedo E."/>
            <person name="Cheng J.-F."/>
            <person name="Dominguez A."/>
            <person name="Elias M."/>
            <person name="Eslava A.P."/>
            <person name="Glaser F."/>
            <person name="Grimwood J."/>
            <person name="Gutierrez G."/>
            <person name="Heitman J."/>
            <person name="Henrissat B."/>
            <person name="Iturriaga E.A."/>
            <person name="Lang B.F."/>
            <person name="Lavin J.L."/>
            <person name="Lee S."/>
            <person name="Li W."/>
            <person name="Lindquist E."/>
            <person name="Lopez-Garcia S."/>
            <person name="Luque E.M."/>
            <person name="Marcos A.T."/>
            <person name="Martin J."/>
            <person name="Mccluskey K."/>
            <person name="Medina H.R."/>
            <person name="Miralles-Duran A."/>
            <person name="Miyazaki A."/>
            <person name="Munoz-Torres E."/>
            <person name="Oguiza J.A."/>
            <person name="Ohm R."/>
            <person name="Olmedo M."/>
            <person name="Orejas M."/>
            <person name="Ortiz-Castellanos L."/>
            <person name="Pisabarro A.G."/>
            <person name="Rodriguez-Romero J."/>
            <person name="Ruiz-Herrera J."/>
            <person name="Ruiz-Vazquez R."/>
            <person name="Sanz C."/>
            <person name="Schackwitz W."/>
            <person name="Schmutz J."/>
            <person name="Shahriari M."/>
            <person name="Shelest E."/>
            <person name="Silva-Franco F."/>
            <person name="Soanes D."/>
            <person name="Syed K."/>
            <person name="Tagua V.G."/>
            <person name="Talbot N.J."/>
            <person name="Thon M."/>
            <person name="De Vries R.P."/>
            <person name="Wiebenga A."/>
            <person name="Yadav J.S."/>
            <person name="Braun E.L."/>
            <person name="Baker S."/>
            <person name="Garre V."/>
            <person name="Horwitz B."/>
            <person name="Torres-Martinez S."/>
            <person name="Idnurm A."/>
            <person name="Herrera-Estrella A."/>
            <person name="Gabaldon T."/>
            <person name="Grigoriev I.V."/>
        </authorList>
    </citation>
    <scope>NUCLEOTIDE SEQUENCE [LARGE SCALE GENOMIC DNA]</scope>
    <source>
        <strain evidence="1 2">CBS 277.49</strain>
    </source>
</reference>
<name>A0A168L0B9_MUCCL</name>
<keyword evidence="2" id="KW-1185">Reference proteome</keyword>
<dbReference type="STRING" id="747725.A0A168L0B9"/>
<dbReference type="InterPro" id="IPR011989">
    <property type="entry name" value="ARM-like"/>
</dbReference>
<dbReference type="SUPFAM" id="SSF48371">
    <property type="entry name" value="ARM repeat"/>
    <property type="match status" value="1"/>
</dbReference>
<proteinExistence type="predicted"/>
<dbReference type="EMBL" id="AMYB01000004">
    <property type="protein sequence ID" value="OAD02984.1"/>
    <property type="molecule type" value="Genomic_DNA"/>
</dbReference>